<keyword evidence="3" id="KW-1003">Cell membrane</keyword>
<keyword evidence="3" id="KW-0472">Membrane</keyword>
<dbReference type="InterPro" id="IPR010218">
    <property type="entry name" value="NADH_DH_suC"/>
</dbReference>
<dbReference type="EMBL" id="JSAM01000107">
    <property type="protein sequence ID" value="KIA76700.1"/>
    <property type="molecule type" value="Genomic_DNA"/>
</dbReference>
<comment type="caution">
    <text evidence="7">The sequence shown here is derived from an EMBL/GenBank/DDBJ whole genome shotgun (WGS) entry which is preliminary data.</text>
</comment>
<dbReference type="EC" id="7.1.1.-" evidence="3"/>
<comment type="function">
    <text evidence="3">NDH-1 shuttles electrons from NADH, via FMN and iron-sulfur (Fe-S) centers, to quinones in the respiratory chain. The immediate electron acceptor for the enzyme in this species is believed to be ubiquinone. Couples the redox reaction to proton translocation (for every two electrons transferred, four hydrogen ions are translocated across the cytoplasmic membrane), and thus conserves the redox energy in a proton gradient.</text>
</comment>
<gene>
    <name evidence="3 7" type="primary">nuoC</name>
    <name evidence="7" type="ORF">DB43_HL00090</name>
</gene>
<dbReference type="GO" id="GO:0050136">
    <property type="term" value="F:NADH dehydrogenase (quinone) (non-electrogenic) activity"/>
    <property type="evidence" value="ECO:0007669"/>
    <property type="project" value="UniProtKB-UniRule"/>
</dbReference>
<dbReference type="GO" id="GO:0005886">
    <property type="term" value="C:plasma membrane"/>
    <property type="evidence" value="ECO:0007669"/>
    <property type="project" value="UniProtKB-SubCell"/>
</dbReference>
<dbReference type="InterPro" id="IPR020396">
    <property type="entry name" value="NADH_UbQ_OxRdtase_CS"/>
</dbReference>
<dbReference type="AlphaFoldDB" id="A0A0C1C6D9"/>
<evidence type="ECO:0000256" key="3">
    <source>
        <dbReference type="HAMAP-Rule" id="MF_01357"/>
    </source>
</evidence>
<dbReference type="PANTHER" id="PTHR10884:SF14">
    <property type="entry name" value="NADH DEHYDROGENASE [UBIQUINONE] IRON-SULFUR PROTEIN 3, MITOCHONDRIAL"/>
    <property type="match status" value="1"/>
</dbReference>
<dbReference type="HAMAP" id="MF_01357">
    <property type="entry name" value="NDH1_NuoC"/>
    <property type="match status" value="1"/>
</dbReference>
<comment type="catalytic activity">
    <reaction evidence="3 5">
        <text>a quinone + NADH + 5 H(+)(in) = a quinol + NAD(+) + 4 H(+)(out)</text>
        <dbReference type="Rhea" id="RHEA:57888"/>
        <dbReference type="ChEBI" id="CHEBI:15378"/>
        <dbReference type="ChEBI" id="CHEBI:24646"/>
        <dbReference type="ChEBI" id="CHEBI:57540"/>
        <dbReference type="ChEBI" id="CHEBI:57945"/>
        <dbReference type="ChEBI" id="CHEBI:132124"/>
    </reaction>
</comment>
<evidence type="ECO:0000256" key="2">
    <source>
        <dbReference type="ARBA" id="ARBA00022448"/>
    </source>
</evidence>
<feature type="domain" description="NADH:ubiquinone oxidoreductase 30kDa subunit" evidence="6">
    <location>
        <begin position="37"/>
        <end position="153"/>
    </location>
</feature>
<dbReference type="InterPro" id="IPR037232">
    <property type="entry name" value="NADH_quin_OxRdtase_su_C/D-like"/>
</dbReference>
<dbReference type="Proteomes" id="UP000031307">
    <property type="component" value="Unassembled WGS sequence"/>
</dbReference>
<dbReference type="SUPFAM" id="SSF143243">
    <property type="entry name" value="Nqo5-like"/>
    <property type="match status" value="1"/>
</dbReference>
<evidence type="ECO:0000256" key="1">
    <source>
        <dbReference type="ARBA" id="ARBA00007569"/>
    </source>
</evidence>
<protein>
    <recommendedName>
        <fullName evidence="3">NADH-quinone oxidoreductase subunit C</fullName>
        <ecNumber evidence="3">7.1.1.-</ecNumber>
    </recommendedName>
    <alternativeName>
        <fullName evidence="3">NADH dehydrogenase I subunit C</fullName>
    </alternativeName>
    <alternativeName>
        <fullName evidence="3">NDH-1 subunit C</fullName>
    </alternativeName>
</protein>
<dbReference type="PROSITE" id="PS00542">
    <property type="entry name" value="COMPLEX1_30K"/>
    <property type="match status" value="1"/>
</dbReference>
<comment type="subcellular location">
    <subcellularLocation>
        <location evidence="3">Cell membrane</location>
        <topology evidence="3">Peripheral membrane protein</topology>
        <orientation evidence="3">Cytoplasmic side</orientation>
    </subcellularLocation>
</comment>
<reference evidence="7 8" key="1">
    <citation type="journal article" date="2014" name="Mol. Biol. Evol.">
        <title>Massive expansion of Ubiquitination-related gene families within the Chlamydiae.</title>
        <authorList>
            <person name="Domman D."/>
            <person name="Collingro A."/>
            <person name="Lagkouvardos I."/>
            <person name="Gehre L."/>
            <person name="Weinmaier T."/>
            <person name="Rattei T."/>
            <person name="Subtil A."/>
            <person name="Horn M."/>
        </authorList>
    </citation>
    <scope>NUCLEOTIDE SEQUENCE [LARGE SCALE GENOMIC DNA]</scope>
    <source>
        <strain evidence="7 8">OEW1</strain>
    </source>
</reference>
<keyword evidence="3 4" id="KW-1278">Translocase</keyword>
<organism evidence="7 8">
    <name type="scientific">Parachlamydia acanthamoebae</name>
    <dbReference type="NCBI Taxonomy" id="83552"/>
    <lineage>
        <taxon>Bacteria</taxon>
        <taxon>Pseudomonadati</taxon>
        <taxon>Chlamydiota</taxon>
        <taxon>Chlamydiia</taxon>
        <taxon>Parachlamydiales</taxon>
        <taxon>Parachlamydiaceae</taxon>
        <taxon>Parachlamydia</taxon>
    </lineage>
</organism>
<evidence type="ECO:0000256" key="5">
    <source>
        <dbReference type="RuleBase" id="RU003582"/>
    </source>
</evidence>
<evidence type="ECO:0000313" key="8">
    <source>
        <dbReference type="Proteomes" id="UP000031307"/>
    </source>
</evidence>
<evidence type="ECO:0000313" key="7">
    <source>
        <dbReference type="EMBL" id="KIA76700.1"/>
    </source>
</evidence>
<keyword evidence="3 5" id="KW-0874">Quinone</keyword>
<dbReference type="Pfam" id="PF00329">
    <property type="entry name" value="Complex1_30kDa"/>
    <property type="match status" value="1"/>
</dbReference>
<dbReference type="PATRIC" id="fig|83552.4.peg.2162"/>
<proteinExistence type="inferred from homology"/>
<dbReference type="GO" id="GO:0048038">
    <property type="term" value="F:quinone binding"/>
    <property type="evidence" value="ECO:0007669"/>
    <property type="project" value="UniProtKB-KW"/>
</dbReference>
<keyword evidence="3" id="KW-0830">Ubiquinone</keyword>
<dbReference type="PANTHER" id="PTHR10884">
    <property type="entry name" value="NADH DEHYDROGENASE UBIQUINONE IRON-SULFUR PROTEIN 3"/>
    <property type="match status" value="1"/>
</dbReference>
<accession>A0A0C1C6D9</accession>
<dbReference type="NCBIfam" id="TIGR01961">
    <property type="entry name" value="NuoC_fam"/>
    <property type="match status" value="1"/>
</dbReference>
<keyword evidence="3 4" id="KW-0520">NAD</keyword>
<sequence length="179" mass="21024">MKFEMDMHAAEAIENLKNHCPEAILAQKQFLGETTLEVQKENLIKVLSYLKHDYEVLMDLTGVDYVDPTPYTKVVYWLHNPKNFERIRVIVFVEREEPIPSVTCLWDGAAWYERELFDLFGVPIEGHPDLKRILMPDDWKGHPLRRDYPLTEQPVQFKHGVEPKIPSQIISYDESKQKS</sequence>
<dbReference type="Gene3D" id="3.30.460.80">
    <property type="entry name" value="NADH:ubiquinone oxidoreductase, 30kDa subunit"/>
    <property type="match status" value="1"/>
</dbReference>
<comment type="similarity">
    <text evidence="1 3 4">Belongs to the complex I 30 kDa subunit family.</text>
</comment>
<comment type="subunit">
    <text evidence="3">NDH-1 is composed of 14 different subunits. Subunits NuoB, C, D, E, F, and G constitute the peripheral sector of the complex.</text>
</comment>
<dbReference type="InterPro" id="IPR001268">
    <property type="entry name" value="NADH_UbQ_OxRdtase_30kDa_su"/>
</dbReference>
<keyword evidence="7" id="KW-0560">Oxidoreductase</keyword>
<dbReference type="GO" id="GO:0008137">
    <property type="term" value="F:NADH dehydrogenase (ubiquinone) activity"/>
    <property type="evidence" value="ECO:0007669"/>
    <property type="project" value="InterPro"/>
</dbReference>
<evidence type="ECO:0000256" key="4">
    <source>
        <dbReference type="RuleBase" id="RU003456"/>
    </source>
</evidence>
<name>A0A0C1C6D9_9BACT</name>
<evidence type="ECO:0000259" key="6">
    <source>
        <dbReference type="Pfam" id="PF00329"/>
    </source>
</evidence>
<keyword evidence="2 3" id="KW-0813">Transport</keyword>